<evidence type="ECO:0000313" key="6">
    <source>
        <dbReference type="EMBL" id="ACR79634.1"/>
    </source>
</evidence>
<dbReference type="SUPFAM" id="SSF52242">
    <property type="entry name" value="Cobalamin (vitamin B12)-binding domain"/>
    <property type="match status" value="1"/>
</dbReference>
<dbReference type="KEGG" id="kol:Kole_0925"/>
<dbReference type="PROSITE" id="PS51332">
    <property type="entry name" value="B12_BINDING"/>
    <property type="match status" value="1"/>
</dbReference>
<proteinExistence type="predicted"/>
<dbReference type="GO" id="GO:0016853">
    <property type="term" value="F:isomerase activity"/>
    <property type="evidence" value="ECO:0007669"/>
    <property type="project" value="UniProtKB-KW"/>
</dbReference>
<dbReference type="Proteomes" id="UP000002382">
    <property type="component" value="Chromosome"/>
</dbReference>
<dbReference type="Gene3D" id="3.20.20.240">
    <property type="entry name" value="Methylmalonyl-CoA mutase"/>
    <property type="match status" value="1"/>
</dbReference>
<feature type="domain" description="B12-binding" evidence="5">
    <location>
        <begin position="4"/>
        <end position="133"/>
    </location>
</feature>
<evidence type="ECO:0000259" key="5">
    <source>
        <dbReference type="PROSITE" id="PS51332"/>
    </source>
</evidence>
<reference evidence="6 7" key="2">
    <citation type="journal article" date="2011" name="J. Bacteriol.">
        <title>Genome Sequence of Kosmotoga olearia Strain TBF 19.5.1, a Thermophilic Bacterium with a Wide Growth Temperature Range, Isolated from the Troll B Oil Platform in the North Sea.</title>
        <authorList>
            <person name="Swithers K.S."/>
            <person name="Dipippo J.L."/>
            <person name="Bruce D.C."/>
            <person name="Detter C."/>
            <person name="Tapia R."/>
            <person name="Han S."/>
            <person name="Goodwin L.A."/>
            <person name="Han J."/>
            <person name="Woyke T."/>
            <person name="Pitluck S."/>
            <person name="Pennacchio L."/>
            <person name="Nolan M."/>
            <person name="Mikhailova N."/>
            <person name="Land M.L."/>
            <person name="Nesbo C.L."/>
            <person name="Gogarten J.P."/>
            <person name="Noll K.M."/>
        </authorList>
    </citation>
    <scope>NUCLEOTIDE SEQUENCE [LARGE SCALE GENOMIC DNA]</scope>
    <source>
        <strain evidence="7">ATCC BAA-1733 / DSM 21960 / TBF 19.5.1</strain>
    </source>
</reference>
<dbReference type="InterPro" id="IPR016176">
    <property type="entry name" value="Cbl-dep_enz_cat"/>
</dbReference>
<dbReference type="InterPro" id="IPR006158">
    <property type="entry name" value="Cobalamin-bd"/>
</dbReference>
<reference evidence="6 7" key="1">
    <citation type="submission" date="2009-06" db="EMBL/GenBank/DDBJ databases">
        <title>Complete sequence of Thermotogales bacterium TBF 19.5.1.</title>
        <authorList>
            <consortium name="US DOE Joint Genome Institute"/>
            <person name="Lucas S."/>
            <person name="Copeland A."/>
            <person name="Lapidus A."/>
            <person name="Glavina del Rio T."/>
            <person name="Tice H."/>
            <person name="Bruce D."/>
            <person name="Goodwin L."/>
            <person name="Pitluck S."/>
            <person name="Chertkov O."/>
            <person name="Brettin T."/>
            <person name="Detter J.C."/>
            <person name="Han C."/>
            <person name="Schmutz J."/>
            <person name="Larimer F."/>
            <person name="Land M."/>
            <person name="Hauser L."/>
            <person name="Kyrpides N."/>
            <person name="Ovchinnikova G."/>
            <person name="Noll K."/>
        </authorList>
    </citation>
    <scope>NUCLEOTIDE SEQUENCE [LARGE SCALE GENOMIC DNA]</scope>
    <source>
        <strain evidence="7">ATCC BAA-1733 / DSM 21960 / TBF 19.5.1</strain>
    </source>
</reference>
<dbReference type="InterPro" id="IPR036724">
    <property type="entry name" value="Cobalamin-bd_sf"/>
</dbReference>
<dbReference type="EMBL" id="CP001634">
    <property type="protein sequence ID" value="ACR79634.1"/>
    <property type="molecule type" value="Genomic_DNA"/>
</dbReference>
<gene>
    <name evidence="6" type="ordered locus">Kole_0925</name>
</gene>
<sequence>MMSKKKIIAGALGSDVHVAGVLNFLDLANKEGYDTVYLGGAVPLEKFIGGIIETDPDIVAISYRLDSDALRNLLKEFEMEIKRYGLQNKIYIFGGTVETAKVAREFSFISKVFDGSMSIDQIAMFLRGKRDEKEDEIPPQTLTERIKYKSPYPLIRHHIGLPTLQETEREIEKLAESGLLDIISLAPDQNAQQFFFTPEEMDPAQDGAGGAPFRTRDDFTRMYQASRRGNYPLLRCYSGTRNLIKFSALLHETIHNAWAAIPLTWYSDLDRRSDRPLLEAIKENQEAIRWNASMGIPVEINESHQWALRYCHGAVEVATAYIAAYNAKKLGVKYYIAQYMFNTPPEISPKMDTAKMLAKKELIESLHDNDFISYRMVRTGLMSFPADPYMAMGQLVSSMFTAAYLKPHIIHVVAYSEAIKRATSKEIIESVKMVKKAYLEAMKGLPDFEADPVVKERKEQLKEEAMLIVRAIESLGKDSDNPLIDPEVIQAAIKTGILDAPGLKKMSVACGKLRTRAINGAYYAVNEKGKPISEAQRLKSLGFEV</sequence>
<evidence type="ECO:0000256" key="4">
    <source>
        <dbReference type="ARBA" id="ARBA00023285"/>
    </source>
</evidence>
<keyword evidence="3" id="KW-0413">Isomerase</keyword>
<dbReference type="GO" id="GO:0046872">
    <property type="term" value="F:metal ion binding"/>
    <property type="evidence" value="ECO:0007669"/>
    <property type="project" value="InterPro"/>
</dbReference>
<accession>C5CGN9</accession>
<evidence type="ECO:0000313" key="7">
    <source>
        <dbReference type="Proteomes" id="UP000002382"/>
    </source>
</evidence>
<keyword evidence="2" id="KW-0846">Cobalamin</keyword>
<dbReference type="GO" id="GO:0031419">
    <property type="term" value="F:cobalamin binding"/>
    <property type="evidence" value="ECO:0007669"/>
    <property type="project" value="UniProtKB-KW"/>
</dbReference>
<name>C5CGN9_KOSOT</name>
<dbReference type="CDD" id="cd02065">
    <property type="entry name" value="B12-binding_like"/>
    <property type="match status" value="1"/>
</dbReference>
<dbReference type="SUPFAM" id="SSF51703">
    <property type="entry name" value="Cobalamin (vitamin B12)-dependent enzymes"/>
    <property type="match status" value="1"/>
</dbReference>
<keyword evidence="7" id="KW-1185">Reference proteome</keyword>
<organism evidence="6 7">
    <name type="scientific">Kosmotoga olearia (strain ATCC BAA-1733 / DSM 21960 / TBF 19.5.1)</name>
    <dbReference type="NCBI Taxonomy" id="521045"/>
    <lineage>
        <taxon>Bacteria</taxon>
        <taxon>Thermotogati</taxon>
        <taxon>Thermotogota</taxon>
        <taxon>Thermotogae</taxon>
        <taxon>Kosmotogales</taxon>
        <taxon>Kosmotogaceae</taxon>
        <taxon>Kosmotoga</taxon>
    </lineage>
</organism>
<keyword evidence="4" id="KW-0170">Cobalt</keyword>
<evidence type="ECO:0000256" key="2">
    <source>
        <dbReference type="ARBA" id="ARBA00022628"/>
    </source>
</evidence>
<evidence type="ECO:0000256" key="3">
    <source>
        <dbReference type="ARBA" id="ARBA00023235"/>
    </source>
</evidence>
<dbReference type="STRING" id="521045.Kole_0925"/>
<dbReference type="HOGENOM" id="CLU_495139_0_0_0"/>
<comment type="cofactor">
    <cofactor evidence="1">
        <name>adenosylcob(III)alamin</name>
        <dbReference type="ChEBI" id="CHEBI:18408"/>
    </cofactor>
</comment>
<evidence type="ECO:0000256" key="1">
    <source>
        <dbReference type="ARBA" id="ARBA00001922"/>
    </source>
</evidence>
<dbReference type="RefSeq" id="WP_015868296.1">
    <property type="nucleotide sequence ID" value="NC_012785.1"/>
</dbReference>
<dbReference type="Gene3D" id="3.40.50.280">
    <property type="entry name" value="Cobalamin-binding domain"/>
    <property type="match status" value="1"/>
</dbReference>
<dbReference type="eggNOG" id="COG5012">
    <property type="taxonomic scope" value="Bacteria"/>
</dbReference>
<protein>
    <recommendedName>
        <fullName evidence="5">B12-binding domain-containing protein</fullName>
    </recommendedName>
</protein>
<dbReference type="AlphaFoldDB" id="C5CGN9"/>